<gene>
    <name evidence="1" type="ORF">Sangu_0829600</name>
</gene>
<reference evidence="1" key="2">
    <citation type="journal article" date="2024" name="Plant">
        <title>Genomic evolution and insights into agronomic trait innovations of Sesamum species.</title>
        <authorList>
            <person name="Miao H."/>
            <person name="Wang L."/>
            <person name="Qu L."/>
            <person name="Liu H."/>
            <person name="Sun Y."/>
            <person name="Le M."/>
            <person name="Wang Q."/>
            <person name="Wei S."/>
            <person name="Zheng Y."/>
            <person name="Lin W."/>
            <person name="Duan Y."/>
            <person name="Cao H."/>
            <person name="Xiong S."/>
            <person name="Wang X."/>
            <person name="Wei L."/>
            <person name="Li C."/>
            <person name="Ma Q."/>
            <person name="Ju M."/>
            <person name="Zhao R."/>
            <person name="Li G."/>
            <person name="Mu C."/>
            <person name="Tian Q."/>
            <person name="Mei H."/>
            <person name="Zhang T."/>
            <person name="Gao T."/>
            <person name="Zhang H."/>
        </authorList>
    </citation>
    <scope>NUCLEOTIDE SEQUENCE</scope>
    <source>
        <strain evidence="1">G01</strain>
    </source>
</reference>
<organism evidence="1">
    <name type="scientific">Sesamum angustifolium</name>
    <dbReference type="NCBI Taxonomy" id="2727405"/>
    <lineage>
        <taxon>Eukaryota</taxon>
        <taxon>Viridiplantae</taxon>
        <taxon>Streptophyta</taxon>
        <taxon>Embryophyta</taxon>
        <taxon>Tracheophyta</taxon>
        <taxon>Spermatophyta</taxon>
        <taxon>Magnoliopsida</taxon>
        <taxon>eudicotyledons</taxon>
        <taxon>Gunneridae</taxon>
        <taxon>Pentapetalae</taxon>
        <taxon>asterids</taxon>
        <taxon>lamiids</taxon>
        <taxon>Lamiales</taxon>
        <taxon>Pedaliaceae</taxon>
        <taxon>Sesamum</taxon>
    </lineage>
</organism>
<reference evidence="1" key="1">
    <citation type="submission" date="2020-06" db="EMBL/GenBank/DDBJ databases">
        <authorList>
            <person name="Li T."/>
            <person name="Hu X."/>
            <person name="Zhang T."/>
            <person name="Song X."/>
            <person name="Zhang H."/>
            <person name="Dai N."/>
            <person name="Sheng W."/>
            <person name="Hou X."/>
            <person name="Wei L."/>
        </authorList>
    </citation>
    <scope>NUCLEOTIDE SEQUENCE</scope>
    <source>
        <strain evidence="1">G01</strain>
        <tissue evidence="1">Leaf</tissue>
    </source>
</reference>
<dbReference type="EMBL" id="JACGWK010000004">
    <property type="protein sequence ID" value="KAL0359802.1"/>
    <property type="molecule type" value="Genomic_DNA"/>
</dbReference>
<name>A0AAW2PWC3_9LAMI</name>
<accession>A0AAW2PWC3</accession>
<comment type="caution">
    <text evidence="1">The sequence shown here is derived from an EMBL/GenBank/DDBJ whole genome shotgun (WGS) entry which is preliminary data.</text>
</comment>
<dbReference type="AlphaFoldDB" id="A0AAW2PWC3"/>
<evidence type="ECO:0000313" key="1">
    <source>
        <dbReference type="EMBL" id="KAL0359802.1"/>
    </source>
</evidence>
<sequence length="68" mass="7681">MEELGVLVPLFQEVDLFLLIIEVPLSFGKKDGLLPKIPQRVPNSHIPGIRFKMSLFILQGKVRLLSPD</sequence>
<protein>
    <submittedName>
        <fullName evidence="1">Uncharacterized protein</fullName>
    </submittedName>
</protein>
<proteinExistence type="predicted"/>